<gene>
    <name evidence="2" type="ORF">LC0644_1800</name>
</gene>
<evidence type="ECO:0000313" key="2">
    <source>
        <dbReference type="EMBL" id="GAN37211.1"/>
    </source>
</evidence>
<feature type="transmembrane region" description="Helical" evidence="1">
    <location>
        <begin position="45"/>
        <end position="68"/>
    </location>
</feature>
<name>A0A0C9PQF5_LACPA</name>
<dbReference type="InterPro" id="IPR049731">
    <property type="entry name" value="LVIS_2131-like"/>
</dbReference>
<organism evidence="2 3">
    <name type="scientific">Lacticaseibacillus paracasei NRIC 0644</name>
    <dbReference type="NCBI Taxonomy" id="1435038"/>
    <lineage>
        <taxon>Bacteria</taxon>
        <taxon>Bacillati</taxon>
        <taxon>Bacillota</taxon>
        <taxon>Bacilli</taxon>
        <taxon>Lactobacillales</taxon>
        <taxon>Lactobacillaceae</taxon>
        <taxon>Lacticaseibacillus</taxon>
    </lineage>
</organism>
<evidence type="ECO:0000313" key="3">
    <source>
        <dbReference type="Proteomes" id="UP000032552"/>
    </source>
</evidence>
<dbReference type="GeneID" id="57088938"/>
<reference evidence="3" key="1">
    <citation type="submission" date="2014-05" db="EMBL/GenBank/DDBJ databases">
        <title>Whole genome sequencing of Lactobacillus casei NRIC0644.</title>
        <authorList>
            <person name="Atarashi H."/>
            <person name="Yoshida Y."/>
            <person name="Fujimura S."/>
            <person name="Tanaka N."/>
            <person name="Shiwa Y."/>
            <person name="Yoshikawa H."/>
            <person name="Okada S."/>
            <person name="Nakagawa J."/>
        </authorList>
    </citation>
    <scope>NUCLEOTIDE SEQUENCE [LARGE SCALE GENOMIC DNA]</scope>
    <source>
        <strain evidence="3">NRIC0644</strain>
    </source>
</reference>
<comment type="caution">
    <text evidence="2">The sequence shown here is derived from an EMBL/GenBank/DDBJ whole genome shotgun (WGS) entry which is preliminary data.</text>
</comment>
<dbReference type="NCBIfam" id="NF040508">
    <property type="entry name" value="LVIS_2131_fam"/>
    <property type="match status" value="1"/>
</dbReference>
<proteinExistence type="predicted"/>
<protein>
    <submittedName>
        <fullName evidence="2">Uncharacterized protein</fullName>
    </submittedName>
</protein>
<keyword evidence="1" id="KW-0472">Membrane</keyword>
<dbReference type="AlphaFoldDB" id="A0A0C9PQF5"/>
<evidence type="ECO:0000256" key="1">
    <source>
        <dbReference type="SAM" id="Phobius"/>
    </source>
</evidence>
<dbReference type="EMBL" id="BAYM01000100">
    <property type="protein sequence ID" value="GAN37211.1"/>
    <property type="molecule type" value="Genomic_DNA"/>
</dbReference>
<dbReference type="RefSeq" id="WP_003562871.1">
    <property type="nucleotide sequence ID" value="NZ_BAYM01000100.1"/>
</dbReference>
<accession>A0A0C9PQF5</accession>
<dbReference type="Proteomes" id="UP000032552">
    <property type="component" value="Unassembled WGS sequence"/>
</dbReference>
<sequence>MNSWNLIGLLAWVILIAYLIFIVWHIRQRHIKAIVKSGKQVRGSVVLIDIAEVLVFAIAAIGMVWVSWLRPIDYRDSRAVAISHSAEHLILQTGEDHSFYVRVQTGNGKNPTLYYTYWTNGAKYENTSHNAEVSAGTQPLTPRAAGYPWSKKDLKKLDQTADQAYVATVTARYKPGFLNGLGMHVGNIADRFSILRVPNDTFVEIDPVKD</sequence>
<keyword evidence="1" id="KW-0812">Transmembrane</keyword>
<keyword evidence="1" id="KW-1133">Transmembrane helix</keyword>
<feature type="transmembrane region" description="Helical" evidence="1">
    <location>
        <begin position="6"/>
        <end position="24"/>
    </location>
</feature>